<dbReference type="InterPro" id="IPR020422">
    <property type="entry name" value="TYR_PHOSPHATASE_DUAL_dom"/>
</dbReference>
<evidence type="ECO:0000313" key="7">
    <source>
        <dbReference type="EMBL" id="KAK3586849.1"/>
    </source>
</evidence>
<dbReference type="GO" id="GO:0004725">
    <property type="term" value="F:protein tyrosine phosphatase activity"/>
    <property type="evidence" value="ECO:0007669"/>
    <property type="project" value="UniProtKB-EC"/>
</dbReference>
<dbReference type="SUPFAM" id="SSF52799">
    <property type="entry name" value="(Phosphotyrosine protein) phosphatases II"/>
    <property type="match status" value="1"/>
</dbReference>
<name>A0AAE0S836_9BIVA</name>
<comment type="similarity">
    <text evidence="1">Belongs to the protein-tyrosine phosphatase family. Non-receptor class dual specificity subfamily.</text>
</comment>
<dbReference type="InterPro" id="IPR029021">
    <property type="entry name" value="Prot-tyrosine_phosphatase-like"/>
</dbReference>
<keyword evidence="3" id="KW-0378">Hydrolase</keyword>
<keyword evidence="8" id="KW-1185">Reference proteome</keyword>
<accession>A0AAE0S836</accession>
<reference evidence="7" key="1">
    <citation type="journal article" date="2021" name="Genome Biol. Evol.">
        <title>A High-Quality Reference Genome for a Parasitic Bivalve with Doubly Uniparental Inheritance (Bivalvia: Unionida).</title>
        <authorList>
            <person name="Smith C.H."/>
        </authorList>
    </citation>
    <scope>NUCLEOTIDE SEQUENCE</scope>
    <source>
        <strain evidence="7">CHS0354</strain>
    </source>
</reference>
<evidence type="ECO:0000256" key="1">
    <source>
        <dbReference type="ARBA" id="ARBA00008601"/>
    </source>
</evidence>
<dbReference type="CDD" id="cd14498">
    <property type="entry name" value="DSP"/>
    <property type="match status" value="1"/>
</dbReference>
<dbReference type="InterPro" id="IPR000387">
    <property type="entry name" value="Tyr_Pase_dom"/>
</dbReference>
<sequence length="332" mass="38957">MDRGRAFCRFKHLDTPTKWLLYLFRPKTIIINNHRVHSIAFYQSHNWYFAKMLRILSTQPPVPSWQHMFMLEAMTFKMKIAVDDPNITADDIYAQVWTNIYHKGNPNGQWHAVPLLVLESTTELENGKKELVFSDSFILTSDGEEYRFTFRVRLKQERTWMWANGYKVDGLIRISPPTGEQWTQGPECNQICENIYLGNFMASSVADKLGFDAILNVADNLDIVPSKFSHEILYKKIPMMDGARNKIPDHMIQEAVSWLEEQDALRRKTIVNCRAGIGRAGSTVVAYVFYKNPTWSFEQCYKFVFEKRFIYPHTDLEETLYRLYPRINLEVQ</sequence>
<feature type="domain" description="Tyrosine-protein phosphatase" evidence="5">
    <location>
        <begin position="187"/>
        <end position="329"/>
    </location>
</feature>
<protein>
    <recommendedName>
        <fullName evidence="2">protein-tyrosine-phosphatase</fullName>
        <ecNumber evidence="2">3.1.3.48</ecNumber>
    </recommendedName>
</protein>
<reference evidence="7" key="2">
    <citation type="journal article" date="2021" name="Genome Biol. Evol.">
        <title>Developing a high-quality reference genome for a parasitic bivalve with doubly uniparental inheritance (Bivalvia: Unionida).</title>
        <authorList>
            <person name="Smith C.H."/>
        </authorList>
    </citation>
    <scope>NUCLEOTIDE SEQUENCE</scope>
    <source>
        <strain evidence="7">CHS0354</strain>
        <tissue evidence="7">Mantle</tissue>
    </source>
</reference>
<dbReference type="PROSITE" id="PS50056">
    <property type="entry name" value="TYR_PHOSPHATASE_2"/>
    <property type="match status" value="1"/>
</dbReference>
<dbReference type="InterPro" id="IPR000340">
    <property type="entry name" value="Dual-sp_phosphatase_cat-dom"/>
</dbReference>
<dbReference type="PANTHER" id="PTHR10159">
    <property type="entry name" value="DUAL SPECIFICITY PROTEIN PHOSPHATASE"/>
    <property type="match status" value="1"/>
</dbReference>
<proteinExistence type="inferred from homology"/>
<dbReference type="GO" id="GO:0043409">
    <property type="term" value="P:negative regulation of MAPK cascade"/>
    <property type="evidence" value="ECO:0007669"/>
    <property type="project" value="TreeGrafter"/>
</dbReference>
<dbReference type="EMBL" id="JAEAOA010002048">
    <property type="protein sequence ID" value="KAK3586849.1"/>
    <property type="molecule type" value="Genomic_DNA"/>
</dbReference>
<evidence type="ECO:0000256" key="3">
    <source>
        <dbReference type="ARBA" id="ARBA00022801"/>
    </source>
</evidence>
<evidence type="ECO:0000313" key="8">
    <source>
        <dbReference type="Proteomes" id="UP001195483"/>
    </source>
</evidence>
<dbReference type="Proteomes" id="UP001195483">
    <property type="component" value="Unassembled WGS sequence"/>
</dbReference>
<dbReference type="SMART" id="SM00195">
    <property type="entry name" value="DSPc"/>
    <property type="match status" value="1"/>
</dbReference>
<gene>
    <name evidence="7" type="ORF">CHS0354_034887</name>
</gene>
<dbReference type="AlphaFoldDB" id="A0AAE0S836"/>
<dbReference type="EC" id="3.1.3.48" evidence="2"/>
<dbReference type="PANTHER" id="PTHR10159:SF521">
    <property type="entry name" value="LEUCINE RICH REPEAT AND PHOSPHATASE DOMAIN CONTAINING PROTEIN"/>
    <property type="match status" value="1"/>
</dbReference>
<feature type="domain" description="Tyrosine specific protein phosphatases" evidence="6">
    <location>
        <begin position="249"/>
        <end position="308"/>
    </location>
</feature>
<evidence type="ECO:0000256" key="2">
    <source>
        <dbReference type="ARBA" id="ARBA00013064"/>
    </source>
</evidence>
<reference evidence="7" key="3">
    <citation type="submission" date="2023-05" db="EMBL/GenBank/DDBJ databases">
        <authorList>
            <person name="Smith C.H."/>
        </authorList>
    </citation>
    <scope>NUCLEOTIDE SEQUENCE</scope>
    <source>
        <strain evidence="7">CHS0354</strain>
        <tissue evidence="7">Mantle</tissue>
    </source>
</reference>
<evidence type="ECO:0000259" key="5">
    <source>
        <dbReference type="PROSITE" id="PS50054"/>
    </source>
</evidence>
<dbReference type="PROSITE" id="PS50054">
    <property type="entry name" value="TYR_PHOSPHATASE_DUAL"/>
    <property type="match status" value="1"/>
</dbReference>
<organism evidence="7 8">
    <name type="scientific">Potamilus streckersoni</name>
    <dbReference type="NCBI Taxonomy" id="2493646"/>
    <lineage>
        <taxon>Eukaryota</taxon>
        <taxon>Metazoa</taxon>
        <taxon>Spiralia</taxon>
        <taxon>Lophotrochozoa</taxon>
        <taxon>Mollusca</taxon>
        <taxon>Bivalvia</taxon>
        <taxon>Autobranchia</taxon>
        <taxon>Heteroconchia</taxon>
        <taxon>Palaeoheterodonta</taxon>
        <taxon>Unionida</taxon>
        <taxon>Unionoidea</taxon>
        <taxon>Unionidae</taxon>
        <taxon>Ambleminae</taxon>
        <taxon>Lampsilini</taxon>
        <taxon>Potamilus</taxon>
    </lineage>
</organism>
<dbReference type="GO" id="GO:0005737">
    <property type="term" value="C:cytoplasm"/>
    <property type="evidence" value="ECO:0007669"/>
    <property type="project" value="TreeGrafter"/>
</dbReference>
<evidence type="ECO:0000256" key="4">
    <source>
        <dbReference type="ARBA" id="ARBA00022912"/>
    </source>
</evidence>
<dbReference type="Pfam" id="PF00782">
    <property type="entry name" value="DSPc"/>
    <property type="match status" value="1"/>
</dbReference>
<comment type="caution">
    <text evidence="7">The sequence shown here is derived from an EMBL/GenBank/DDBJ whole genome shotgun (WGS) entry which is preliminary data.</text>
</comment>
<evidence type="ECO:0000259" key="6">
    <source>
        <dbReference type="PROSITE" id="PS50056"/>
    </source>
</evidence>
<dbReference type="Gene3D" id="3.90.190.10">
    <property type="entry name" value="Protein tyrosine phosphatase superfamily"/>
    <property type="match status" value="1"/>
</dbReference>
<keyword evidence="4" id="KW-0904">Protein phosphatase</keyword>